<dbReference type="InterPro" id="IPR047543">
    <property type="entry name" value="Bbox1_RNF31-like"/>
</dbReference>
<protein>
    <submittedName>
        <fullName evidence="13">Uncharacterized protein</fullName>
    </submittedName>
</protein>
<keyword evidence="6" id="KW-0833">Ubl conjugation pathway</keyword>
<dbReference type="InterPro" id="IPR044066">
    <property type="entry name" value="TRIAD_supradom"/>
</dbReference>
<evidence type="ECO:0000256" key="6">
    <source>
        <dbReference type="ARBA" id="ARBA00022786"/>
    </source>
</evidence>
<feature type="compositionally biased region" description="Polar residues" evidence="9">
    <location>
        <begin position="216"/>
        <end position="233"/>
    </location>
</feature>
<dbReference type="PROSITE" id="PS01358">
    <property type="entry name" value="ZF_RANBP2_1"/>
    <property type="match status" value="1"/>
</dbReference>
<dbReference type="PANTHER" id="PTHR16004">
    <property type="entry name" value="RING FINGER PROTEIN 31-RELATED"/>
    <property type="match status" value="1"/>
</dbReference>
<evidence type="ECO:0000259" key="12">
    <source>
        <dbReference type="PROSITE" id="PS51873"/>
    </source>
</evidence>
<dbReference type="CDD" id="cd16631">
    <property type="entry name" value="mRING-HC-C4C4_RBR_HOIP"/>
    <property type="match status" value="1"/>
</dbReference>
<organism evidence="13">
    <name type="scientific">Clastoptera arizonana</name>
    <name type="common">Arizona spittle bug</name>
    <dbReference type="NCBI Taxonomy" id="38151"/>
    <lineage>
        <taxon>Eukaryota</taxon>
        <taxon>Metazoa</taxon>
        <taxon>Ecdysozoa</taxon>
        <taxon>Arthropoda</taxon>
        <taxon>Hexapoda</taxon>
        <taxon>Insecta</taxon>
        <taxon>Pterygota</taxon>
        <taxon>Neoptera</taxon>
        <taxon>Paraneoptera</taxon>
        <taxon>Hemiptera</taxon>
        <taxon>Auchenorrhyncha</taxon>
        <taxon>Cercopoidea</taxon>
        <taxon>Clastopteridae</taxon>
        <taxon>Clastoptera</taxon>
    </lineage>
</organism>
<proteinExistence type="inferred from homology"/>
<dbReference type="PROSITE" id="PS51873">
    <property type="entry name" value="TRIAD"/>
    <property type="match status" value="1"/>
</dbReference>
<dbReference type="Gene3D" id="6.10.140.1100">
    <property type="match status" value="1"/>
</dbReference>
<dbReference type="InterPro" id="IPR013083">
    <property type="entry name" value="Znf_RING/FYVE/PHD"/>
</dbReference>
<evidence type="ECO:0000256" key="1">
    <source>
        <dbReference type="ARBA" id="ARBA00008278"/>
    </source>
</evidence>
<dbReference type="CDD" id="cd19815">
    <property type="entry name" value="Bbox1_HOIP"/>
    <property type="match status" value="1"/>
</dbReference>
<feature type="compositionally biased region" description="Basic and acidic residues" evidence="9">
    <location>
        <begin position="678"/>
        <end position="714"/>
    </location>
</feature>
<feature type="region of interest" description="Disordered" evidence="9">
    <location>
        <begin position="1570"/>
        <end position="1589"/>
    </location>
</feature>
<feature type="region of interest" description="Disordered" evidence="9">
    <location>
        <begin position="332"/>
        <end position="643"/>
    </location>
</feature>
<keyword evidence="3" id="KW-0479">Metal-binding</keyword>
<feature type="region of interest" description="Disordered" evidence="9">
    <location>
        <begin position="27"/>
        <end position="55"/>
    </location>
</feature>
<feature type="region of interest" description="Disordered" evidence="9">
    <location>
        <begin position="1794"/>
        <end position="1815"/>
    </location>
</feature>
<feature type="region of interest" description="Disordered" evidence="9">
    <location>
        <begin position="125"/>
        <end position="239"/>
    </location>
</feature>
<feature type="compositionally biased region" description="Polar residues" evidence="9">
    <location>
        <begin position="823"/>
        <end position="852"/>
    </location>
</feature>
<dbReference type="GO" id="GO:0061630">
    <property type="term" value="F:ubiquitin protein ligase activity"/>
    <property type="evidence" value="ECO:0007669"/>
    <property type="project" value="TreeGrafter"/>
</dbReference>
<dbReference type="SUPFAM" id="SSF57850">
    <property type="entry name" value="RING/U-box"/>
    <property type="match status" value="3"/>
</dbReference>
<comment type="similarity">
    <text evidence="1">Belongs to the RBR family.</text>
</comment>
<feature type="compositionally biased region" description="Polar residues" evidence="9">
    <location>
        <begin position="515"/>
        <end position="525"/>
    </location>
</feature>
<dbReference type="PROSITE" id="PS50089">
    <property type="entry name" value="ZF_RING_2"/>
    <property type="match status" value="1"/>
</dbReference>
<dbReference type="CDD" id="cd20337">
    <property type="entry name" value="BRcat_RBR_HOIP"/>
    <property type="match status" value="1"/>
</dbReference>
<dbReference type="InterPro" id="IPR047542">
    <property type="entry name" value="Rcat_RBR_RNF31-like"/>
</dbReference>
<dbReference type="SMART" id="SM00547">
    <property type="entry name" value="ZnF_RBZ"/>
    <property type="match status" value="1"/>
</dbReference>
<feature type="compositionally biased region" description="Polar residues" evidence="9">
    <location>
        <begin position="1857"/>
        <end position="1869"/>
    </location>
</feature>
<dbReference type="InterPro" id="IPR047541">
    <property type="entry name" value="RNF31_RBR_mRING-HC-like"/>
</dbReference>
<dbReference type="Pfam" id="PF16678">
    <property type="entry name" value="UBA_HOIP"/>
    <property type="match status" value="1"/>
</dbReference>
<dbReference type="GO" id="GO:1990450">
    <property type="term" value="F:linear polyubiquitin binding"/>
    <property type="evidence" value="ECO:0007669"/>
    <property type="project" value="TreeGrafter"/>
</dbReference>
<dbReference type="InterPro" id="IPR032065">
    <property type="entry name" value="RNF31-UBA"/>
</dbReference>
<feature type="compositionally biased region" description="Basic and acidic residues" evidence="9">
    <location>
        <begin position="805"/>
        <end position="822"/>
    </location>
</feature>
<feature type="domain" description="RING-type" evidence="10">
    <location>
        <begin position="2071"/>
        <end position="2120"/>
    </location>
</feature>
<evidence type="ECO:0000256" key="7">
    <source>
        <dbReference type="ARBA" id="ARBA00022833"/>
    </source>
</evidence>
<feature type="region of interest" description="Disordered" evidence="9">
    <location>
        <begin position="1967"/>
        <end position="2004"/>
    </location>
</feature>
<feature type="region of interest" description="Disordered" evidence="9">
    <location>
        <begin position="1670"/>
        <end position="1702"/>
    </location>
</feature>
<evidence type="ECO:0000256" key="4">
    <source>
        <dbReference type="ARBA" id="ARBA00022737"/>
    </source>
</evidence>
<feature type="compositionally biased region" description="Basic and acidic residues" evidence="9">
    <location>
        <begin position="535"/>
        <end position="572"/>
    </location>
</feature>
<dbReference type="InterPro" id="IPR001841">
    <property type="entry name" value="Znf_RING"/>
</dbReference>
<feature type="region of interest" description="Disordered" evidence="9">
    <location>
        <begin position="676"/>
        <end position="758"/>
    </location>
</feature>
<dbReference type="Gene3D" id="1.10.8.10">
    <property type="entry name" value="DNA helicase RuvA subunit, C-terminal domain"/>
    <property type="match status" value="1"/>
</dbReference>
<evidence type="ECO:0000256" key="9">
    <source>
        <dbReference type="SAM" id="MobiDB-lite"/>
    </source>
</evidence>
<keyword evidence="2" id="KW-0808">Transferase</keyword>
<feature type="compositionally biased region" description="Basic residues" evidence="9">
    <location>
        <begin position="381"/>
        <end position="390"/>
    </location>
</feature>
<dbReference type="Pfam" id="PF01485">
    <property type="entry name" value="IBR"/>
    <property type="match status" value="1"/>
</dbReference>
<evidence type="ECO:0000259" key="11">
    <source>
        <dbReference type="PROSITE" id="PS50199"/>
    </source>
</evidence>
<evidence type="ECO:0000313" key="13">
    <source>
        <dbReference type="EMBL" id="JAS17549.1"/>
    </source>
</evidence>
<dbReference type="SMART" id="SM00647">
    <property type="entry name" value="IBR"/>
    <property type="match status" value="2"/>
</dbReference>
<feature type="compositionally biased region" description="Acidic residues" evidence="9">
    <location>
        <begin position="1800"/>
        <end position="1810"/>
    </location>
</feature>
<dbReference type="InterPro" id="IPR002867">
    <property type="entry name" value="IBR_dom"/>
</dbReference>
<dbReference type="InterPro" id="IPR026254">
    <property type="entry name" value="RNF31-like"/>
</dbReference>
<dbReference type="CDD" id="cd20351">
    <property type="entry name" value="Rcat_RBR_HOIP"/>
    <property type="match status" value="1"/>
</dbReference>
<feature type="region of interest" description="Disordered" evidence="9">
    <location>
        <begin position="777"/>
        <end position="856"/>
    </location>
</feature>
<dbReference type="GO" id="GO:0036435">
    <property type="term" value="F:K48-linked polyubiquitin modification-dependent protein binding"/>
    <property type="evidence" value="ECO:0007669"/>
    <property type="project" value="TreeGrafter"/>
</dbReference>
<dbReference type="EMBL" id="GEDC01019749">
    <property type="protein sequence ID" value="JAS17549.1"/>
    <property type="molecule type" value="Transcribed_RNA"/>
</dbReference>
<feature type="compositionally biased region" description="Acidic residues" evidence="9">
    <location>
        <begin position="1967"/>
        <end position="1981"/>
    </location>
</feature>
<evidence type="ECO:0000256" key="2">
    <source>
        <dbReference type="ARBA" id="ARBA00022679"/>
    </source>
</evidence>
<dbReference type="Pfam" id="PF18091">
    <property type="entry name" value="E3_UbLigase_RBR"/>
    <property type="match status" value="1"/>
</dbReference>
<feature type="compositionally biased region" description="Polar residues" evidence="9">
    <location>
        <begin position="623"/>
        <end position="639"/>
    </location>
</feature>
<feature type="compositionally biased region" description="Polar residues" evidence="9">
    <location>
        <begin position="603"/>
        <end position="612"/>
    </location>
</feature>
<dbReference type="GO" id="GO:0097039">
    <property type="term" value="P:protein linear polyubiquitination"/>
    <property type="evidence" value="ECO:0007669"/>
    <property type="project" value="TreeGrafter"/>
</dbReference>
<keyword evidence="7" id="KW-0862">Zinc</keyword>
<gene>
    <name evidence="13" type="ORF">g.36087</name>
</gene>
<feature type="compositionally biased region" description="Low complexity" evidence="9">
    <location>
        <begin position="575"/>
        <end position="585"/>
    </location>
</feature>
<feature type="non-terminal residue" evidence="13">
    <location>
        <position position="1"/>
    </location>
</feature>
<dbReference type="PROSITE" id="PS50199">
    <property type="entry name" value="ZF_RANBP2_2"/>
    <property type="match status" value="1"/>
</dbReference>
<dbReference type="InterPro" id="IPR001876">
    <property type="entry name" value="Znf_RanBP2"/>
</dbReference>
<feature type="compositionally biased region" description="Polar residues" evidence="9">
    <location>
        <begin position="733"/>
        <end position="757"/>
    </location>
</feature>
<keyword evidence="4" id="KW-0677">Repeat</keyword>
<keyword evidence="5 8" id="KW-0863">Zinc-finger</keyword>
<dbReference type="InterPro" id="IPR047540">
    <property type="entry name" value="BRcat_RBR_RNF31-like"/>
</dbReference>
<feature type="domain" description="RanBP2-type" evidence="11">
    <location>
        <begin position="643"/>
        <end position="672"/>
    </location>
</feature>
<evidence type="ECO:0000259" key="10">
    <source>
        <dbReference type="PROSITE" id="PS50089"/>
    </source>
</evidence>
<evidence type="ECO:0000256" key="3">
    <source>
        <dbReference type="ARBA" id="ARBA00022723"/>
    </source>
</evidence>
<dbReference type="GO" id="GO:0070530">
    <property type="term" value="F:K63-linked polyubiquitin modification-dependent protein binding"/>
    <property type="evidence" value="ECO:0007669"/>
    <property type="project" value="TreeGrafter"/>
</dbReference>
<feature type="compositionally biased region" description="Basic and acidic residues" evidence="9">
    <location>
        <begin position="416"/>
        <end position="434"/>
    </location>
</feature>
<dbReference type="PANTHER" id="PTHR16004:SF2">
    <property type="entry name" value="E3 UBIQUITIN-PROTEIN LIGASE LUBEL"/>
    <property type="match status" value="1"/>
</dbReference>
<evidence type="ECO:0000256" key="8">
    <source>
        <dbReference type="PROSITE-ProRule" id="PRU00322"/>
    </source>
</evidence>
<feature type="compositionally biased region" description="Low complexity" evidence="9">
    <location>
        <begin position="778"/>
        <end position="796"/>
    </location>
</feature>
<dbReference type="GO" id="GO:0071797">
    <property type="term" value="C:LUBAC complex"/>
    <property type="evidence" value="ECO:0007669"/>
    <property type="project" value="InterPro"/>
</dbReference>
<feature type="domain" description="RING-type" evidence="12">
    <location>
        <begin position="2067"/>
        <end position="2300"/>
    </location>
</feature>
<dbReference type="Pfam" id="PF22191">
    <property type="entry name" value="IBR_1"/>
    <property type="match status" value="1"/>
</dbReference>
<reference evidence="13" key="1">
    <citation type="submission" date="2015-12" db="EMBL/GenBank/DDBJ databases">
        <title>De novo transcriptome assembly of four potential Pierce s Disease insect vectors from Arizona vineyards.</title>
        <authorList>
            <person name="Tassone E.E."/>
        </authorList>
    </citation>
    <scope>NUCLEOTIDE SEQUENCE</scope>
</reference>
<feature type="compositionally biased region" description="Basic and acidic residues" evidence="9">
    <location>
        <begin position="1993"/>
        <end position="2004"/>
    </location>
</feature>
<feature type="region of interest" description="Disordered" evidence="9">
    <location>
        <begin position="1855"/>
        <end position="1878"/>
    </location>
</feature>
<evidence type="ECO:0000256" key="5">
    <source>
        <dbReference type="ARBA" id="ARBA00022771"/>
    </source>
</evidence>
<dbReference type="Gene3D" id="3.30.40.10">
    <property type="entry name" value="Zinc/RING finger domain, C3HC4 (zinc finger)"/>
    <property type="match status" value="1"/>
</dbReference>
<sequence length="2431" mass="273338">LPFCILAFLFSRWRPMPVTSPSSRLRAARSMPQWMQARGSAVPPPPPPPINQSTGDPDYEVIEFPGQQYSNAPPPIPVLPNKPRGDGRRCDLCGSSAPSVRCEKCNQQNFCLSCDDMYHRHPKRQSHFRKPINSSIQQTIRPPLPPKGESNSAPVPPPRRNKRGGRLLTPGPPDQIPNRSMTGKDVGGGSIIGSLKRMMGGRPLPPAPPLSRNLIHGSSVQSQMSFKDNQPPSRDSGYPDWELDNRHRSGSLTALNAPTFTPLMQAQSMAQLNCPSCHHHGLVWDWNHSHLSPGFGTPWNGLPTNTWHGSAMLPPYHGENALEDVFRRNSLRAQTRSRRSHRDLNSDDEESDIQSRRNISPVSSRRGPVSDDSDDDIRSYRSGRRRRRRNSPVGRNVSPAMSRRGSTRKSSVIEDIIARRAKQNEEDSKAKQDIETMSNRGGRRYNDVTLSSRSGKKYDDEPIVNHGGRRYDEETMSNRGGRKYDDETVSNRGGKKYNEEMISNRGSRKNDDVQSNRGGRKSGSNFDDAITNRNNKRESNDTRTERSDQGDKSELINHNRRFSDVNRQRKDVTGQSRSTSSQQSYRSKKSSNENSDSELSDVEQFSQNSKQSFKNDRNESLSEENVQKPSSQEETNTSLAPVPTEPWECEHCTFVNQAGTRVCVVCCKTKSLTKNNSKTRDEFKQEDTSSKEHVEFNKNKQSDYSDIDLSERMKKQLTISSPASEKKKGQLSKIENSKNVTSTGTSPPPQSISTQTYEVLPNARLKRTTSLVDQELWSQPSRSMSSQMSVTSDSQSLPLSATREQSPEFEDRTHTWDGRLNNEPRSQSQLSRRISESAQTLSRPLNRRSGSQPPDYLNTLVQKQVKQGLEMVKLLREAEEHHFTAEDLSVALAQCGEGNPVQWLRDNWQNMIDTVVTLATNYGHERKENTVGTISAAEARDALRLHGGNVWAAVTECVEQRQRKYADLLSRGNFTREDIVTVLTANHGNLDAAYLELSKSQLKPFLMRIWGPPQGTDNESGDITKLENLDDSVLLDERDDLSIDEVSVGTISKDISNYNRIRSWLDSYIETPKLQVESKIGSITSYKHLENLQSKKGESINKTIENLISDTNLGSLNKNMKEILKDVEGIALFNKVGTGEAISTQESNIPITSNNLNKVGTISHCQEKLNSYLEDDNKNKSNTVEIEDSKQCVQNRLFQKECDLKQEIIEKLIVDGKVQERRKYAISTDEEKKMLNLSDHNKNVNILHSKENNEELDYKENIPKENITVGHFILPIVINEATNKIDANNEVHEENLSQEKDELNISHSFDNILSTLNQTLQSSAEIIDAGDEDKLERELSTSSYESVCSVTSDNESITQESLLGNENIETKGSLVLLISDTSLSKDNSIEKKSSNCKIGKSYVQNVHNQNEIINLNNTSSSSVKVVSGSNKQILANRSDPSISSAIKVVDVETNNVFDTDGSINLLKNTIATDKSNGNKSLGDQSNTIDFKSTLFNKDNDIQSEKLQNPMQLLSVEPESIGNEKLVEYDSSDESEHSHSVCKSKSISKTHLPKNNNFKTSPVYTDNKIETSSSENISHSECLKNNNTPDFKSNALLISTDKITNHQANNNQNSCIESDEENIEKLFDSRSSSRKSMNQLIDDDLKPFEITQNTSDSRNTISDISDRVLDSVNSNRETPAIKTNQLKSISTNQERQDLPSDSSINEEISLNVLLKETYESKSNQDLSYDSSVKSTNMKKTEAEYNYCKISEFSISPENNSLNNSNCDISEDLKLNHPIHSEKVDSTSVSLKENLTEVSSSESEEIFDSDDEVSSHGEMNEDINNSTNINFNNFEPLNLSKNSGSKLNLLETPEEALMSENSIRSEASQSSDSREKSMSMIESRNEILELLKESLSRDSVLDRIVNTLFASVLGGPKIDEKSLNLPVKNDSLKSLHSEQILSKSVELINTASMSSDSEINAESDFYEAEGNEVSEEEAEEVSENEIINPNEEDIESKSEDETNSCRDDIESKEGDCFERQVRRCLAEGLVTTYDQAELAVHLMEMKFDQQLSVAAALECSSVQAAMAYLQQECHLCTGKYPMNQMVSMLECEHRCCHDCALHYFTLQISERSINDCVCPFCKEPDVSTLDPDQALGYFSNLDILLKGLLDETIHELFQRKLRDRTLMQDPHFKWCIKCSSGFIANPRQKRLVCPDCKSVTCANCRRQWEKQHEGITCEEYAAWLEFNDPENQLTRHLADYGITCPNCNAKYSLSRGGCMHLTCPHCKFEFCSGCAKPFAMGAKCTLSDYCAKLGLHAHHPRNCLFYLRDKEPALLQKLLDDNKIEYNDEAATKDGKCSVQLQKETPEGFLDTVCGLAVEQAGLCRKHYVEYLSRIIRRNNLETIALLSPDDLETVLRRSGCRLPPNPYGTHPVLYHNYLLQNSLHRIFGEVDC</sequence>
<name>A0A1B6CVH7_9HEMI</name>
<dbReference type="GO" id="GO:0008270">
    <property type="term" value="F:zinc ion binding"/>
    <property type="evidence" value="ECO:0007669"/>
    <property type="project" value="UniProtKB-KW"/>
</dbReference>
<dbReference type="InterPro" id="IPR041031">
    <property type="entry name" value="RNF31_C"/>
</dbReference>
<accession>A0A1B6CVH7</accession>